<protein>
    <recommendedName>
        <fullName evidence="4">C-type lectin domain-containing protein</fullName>
    </recommendedName>
</protein>
<accession>A0ABR2YAK9</accession>
<evidence type="ECO:0008006" key="4">
    <source>
        <dbReference type="Google" id="ProtNLM"/>
    </source>
</evidence>
<dbReference type="Proteomes" id="UP001491310">
    <property type="component" value="Unassembled WGS sequence"/>
</dbReference>
<feature type="coiled-coil region" evidence="1">
    <location>
        <begin position="60"/>
        <end position="97"/>
    </location>
</feature>
<organism evidence="2 3">
    <name type="scientific">Coccomyxa subellipsoidea</name>
    <dbReference type="NCBI Taxonomy" id="248742"/>
    <lineage>
        <taxon>Eukaryota</taxon>
        <taxon>Viridiplantae</taxon>
        <taxon>Chlorophyta</taxon>
        <taxon>core chlorophytes</taxon>
        <taxon>Trebouxiophyceae</taxon>
        <taxon>Trebouxiophyceae incertae sedis</taxon>
        <taxon>Coccomyxaceae</taxon>
        <taxon>Coccomyxa</taxon>
    </lineage>
</organism>
<proteinExistence type="predicted"/>
<gene>
    <name evidence="2" type="ORF">WJX75_008848</name>
</gene>
<evidence type="ECO:0000256" key="1">
    <source>
        <dbReference type="SAM" id="Coils"/>
    </source>
</evidence>
<dbReference type="CDD" id="cd14688">
    <property type="entry name" value="bZIP_YAP"/>
    <property type="match status" value="1"/>
</dbReference>
<name>A0ABR2YAK9_9CHLO</name>
<comment type="caution">
    <text evidence="2">The sequence shown here is derived from an EMBL/GenBank/DDBJ whole genome shotgun (WGS) entry which is preliminary data.</text>
</comment>
<evidence type="ECO:0000313" key="3">
    <source>
        <dbReference type="Proteomes" id="UP001491310"/>
    </source>
</evidence>
<dbReference type="EMBL" id="JALJOT010000021">
    <property type="protein sequence ID" value="KAK9900987.1"/>
    <property type="molecule type" value="Genomic_DNA"/>
</dbReference>
<keyword evidence="1" id="KW-0175">Coiled coil</keyword>
<keyword evidence="3" id="KW-1185">Reference proteome</keyword>
<evidence type="ECO:0000313" key="2">
    <source>
        <dbReference type="EMBL" id="KAK9900987.1"/>
    </source>
</evidence>
<sequence length="264" mass="29095">MKRFVHVNFHVAFSSKRAAGVRLFGTPIRAPKVVCYHMMSHLEEKGSLQKAFRQRRKEKLEADELHLQDLSKRVNALELERERLQRALKSMTNTEQDTQGPTGAQELPDNGEMAVALCFGESAAQLQLTKGGIRAISLDTTAAIWKTLVQKMAFFLDKVDAAPMDDHSQACLDAIVHEGGSFVWALSEHNPRMLTALTTCNVEAPSAHAVDWEPGRAAGGWQEDAFWRDGDTDCGVALSVGTAEEDYRYPGGHRWSGDLLCGGG</sequence>
<reference evidence="2 3" key="1">
    <citation type="journal article" date="2024" name="Nat. Commun.">
        <title>Phylogenomics reveals the evolutionary origins of lichenization in chlorophyte algae.</title>
        <authorList>
            <person name="Puginier C."/>
            <person name="Libourel C."/>
            <person name="Otte J."/>
            <person name="Skaloud P."/>
            <person name="Haon M."/>
            <person name="Grisel S."/>
            <person name="Petersen M."/>
            <person name="Berrin J.G."/>
            <person name="Delaux P.M."/>
            <person name="Dal Grande F."/>
            <person name="Keller J."/>
        </authorList>
    </citation>
    <scope>NUCLEOTIDE SEQUENCE [LARGE SCALE GENOMIC DNA]</scope>
    <source>
        <strain evidence="2 3">SAG 216-7</strain>
    </source>
</reference>